<dbReference type="Proteomes" id="UP000199446">
    <property type="component" value="Unassembled WGS sequence"/>
</dbReference>
<accession>A0A1G7LEZ0</accession>
<dbReference type="InterPro" id="IPR019660">
    <property type="entry name" value="Put_sensory_transdc_reg_YbjN"/>
</dbReference>
<evidence type="ECO:0000313" key="1">
    <source>
        <dbReference type="EMBL" id="SDF48035.1"/>
    </source>
</evidence>
<dbReference type="OrthoDB" id="32986at2"/>
<dbReference type="AlphaFoldDB" id="A0A1G7LEZ0"/>
<dbReference type="Pfam" id="PF10722">
    <property type="entry name" value="YbjN"/>
    <property type="match status" value="1"/>
</dbReference>
<gene>
    <name evidence="1" type="ORF">SAMN04488243_1643</name>
</gene>
<sequence length="138" mass="15787">MTETWIQPLTREHVREILEGLDLKVLTDPDGDPMVILADERVKALAFAAFAVSPGQVLSYIAQVQGAPDWPEEEALRRVNAWNAERRWPRAFLRKGRIHLDYHWDLEEGIHPALLRSLLFNALAGTVHFLLWLEGLEA</sequence>
<dbReference type="RefSeq" id="WP_093008704.1">
    <property type="nucleotide sequence ID" value="NZ_FNBC01000064.1"/>
</dbReference>
<proteinExistence type="predicted"/>
<protein>
    <submittedName>
        <fullName evidence="1">Putative sensory transduction regulator</fullName>
    </submittedName>
</protein>
<keyword evidence="2" id="KW-1185">Reference proteome</keyword>
<evidence type="ECO:0000313" key="2">
    <source>
        <dbReference type="Proteomes" id="UP000199446"/>
    </source>
</evidence>
<reference evidence="2" key="1">
    <citation type="submission" date="2016-10" db="EMBL/GenBank/DDBJ databases">
        <authorList>
            <person name="Varghese N."/>
            <person name="Submissions S."/>
        </authorList>
    </citation>
    <scope>NUCLEOTIDE SEQUENCE [LARGE SCALE GENOMIC DNA]</scope>
    <source>
        <strain evidence="2">CGMCC 1.6992</strain>
    </source>
</reference>
<name>A0A1G7LEZ0_9DEIN</name>
<dbReference type="STRING" id="482827.SAMN04488243_1643"/>
<organism evidence="1 2">
    <name type="scientific">Thermus arciformis</name>
    <dbReference type="NCBI Taxonomy" id="482827"/>
    <lineage>
        <taxon>Bacteria</taxon>
        <taxon>Thermotogati</taxon>
        <taxon>Deinococcota</taxon>
        <taxon>Deinococci</taxon>
        <taxon>Thermales</taxon>
        <taxon>Thermaceae</taxon>
        <taxon>Thermus</taxon>
    </lineage>
</organism>
<dbReference type="EMBL" id="FNBC01000064">
    <property type="protein sequence ID" value="SDF48035.1"/>
    <property type="molecule type" value="Genomic_DNA"/>
</dbReference>